<evidence type="ECO:0000256" key="1">
    <source>
        <dbReference type="ARBA" id="ARBA00001947"/>
    </source>
</evidence>
<proteinExistence type="predicted"/>
<comment type="cofactor">
    <cofactor evidence="1">
        <name>Zn(2+)</name>
        <dbReference type="ChEBI" id="CHEBI:29105"/>
    </cofactor>
</comment>
<reference evidence="6 7" key="2">
    <citation type="journal article" date="2021" name="Microorganisms">
        <title>The Ever-Expanding Pseudomonas Genus: Description of 43 New Species and Partition of the Pseudomonas putida Group.</title>
        <authorList>
            <person name="Girard L."/>
            <person name="Lood C."/>
            <person name="Hofte M."/>
            <person name="Vandamme P."/>
            <person name="Rokni-Zadeh H."/>
            <person name="van Noort V."/>
            <person name="Lavigne R."/>
            <person name="De Mot R."/>
        </authorList>
    </citation>
    <scope>NUCLEOTIDE SEQUENCE [LARGE SCALE GENOMIC DNA]</scope>
    <source>
        <strain evidence="6 7">RW8P3</strain>
    </source>
</reference>
<dbReference type="CDD" id="cd06250">
    <property type="entry name" value="M14_PaAOTO_like"/>
    <property type="match status" value="1"/>
</dbReference>
<dbReference type="RefSeq" id="WP_186675886.1">
    <property type="nucleotide sequence ID" value="NZ_CP077093.1"/>
</dbReference>
<keyword evidence="3" id="KW-0378">Hydrolase</keyword>
<sequence length="375" mass="40671">MPTTTRFVLPTLTPGSTHTLIKHSFGLTNASRSAYLQAATHADEHPGLLVLQHLMDALLVLESQGKLLGRIDVVPYANPIGFGQQVFGQLAGRYDLATGENFNRNFPDLTKVLIQGLENAPVPFNDTRAIKDRFARALAAIHPVDPLGAGKHWLLTQALEHDILLDLHCDTSSILHIYANLNQRERALNFAAATGTRAVFLEDEAGGLPMDEAYAKAWKPFLDQQLITPQQLGFSATLELRGQSDVDDELAAEDARGILRFLQHEGLIEGEEPVLDAASVMVYPLEGVCHLKSPAAGIVAWKKALGESVTRGETIAEIVPLDLQPGAPRTPVISQVTGLLVARHHTKLTRTGQKIGMLAGQDPLPDRQSGKLMGL</sequence>
<keyword evidence="2" id="KW-0479">Metal-binding</keyword>
<evidence type="ECO:0000256" key="2">
    <source>
        <dbReference type="ARBA" id="ARBA00022723"/>
    </source>
</evidence>
<dbReference type="PANTHER" id="PTHR37326">
    <property type="entry name" value="BLL3975 PROTEIN"/>
    <property type="match status" value="1"/>
</dbReference>
<dbReference type="GO" id="GO:0046872">
    <property type="term" value="F:metal ion binding"/>
    <property type="evidence" value="ECO:0007669"/>
    <property type="project" value="UniProtKB-KW"/>
</dbReference>
<evidence type="ECO:0000313" key="6">
    <source>
        <dbReference type="EMBL" id="QXI26374.1"/>
    </source>
</evidence>
<keyword evidence="4" id="KW-0862">Zinc</keyword>
<dbReference type="KEGG" id="pvw:HU752_020800"/>
<evidence type="ECO:0000313" key="7">
    <source>
        <dbReference type="Proteomes" id="UP000634530"/>
    </source>
</evidence>
<evidence type="ECO:0000256" key="4">
    <source>
        <dbReference type="ARBA" id="ARBA00022833"/>
    </source>
</evidence>
<keyword evidence="7" id="KW-1185">Reference proteome</keyword>
<dbReference type="InterPro" id="IPR055438">
    <property type="entry name" value="AstE_AspA_cat"/>
</dbReference>
<dbReference type="Gene3D" id="3.40.630.10">
    <property type="entry name" value="Zn peptidases"/>
    <property type="match status" value="1"/>
</dbReference>
<protein>
    <submittedName>
        <fullName evidence="6">Succinylglutamate desuccinylase/aspartoacylase family protein</fullName>
    </submittedName>
</protein>
<accession>A0A9E6PH18</accession>
<dbReference type="PANTHER" id="PTHR37326:SF1">
    <property type="entry name" value="BLL3975 PROTEIN"/>
    <property type="match status" value="1"/>
</dbReference>
<name>A0A9E6PH18_9PSED</name>
<evidence type="ECO:0000259" key="5">
    <source>
        <dbReference type="Pfam" id="PF24827"/>
    </source>
</evidence>
<reference evidence="6 7" key="1">
    <citation type="journal article" date="2020" name="Microorganisms">
        <title>Reliable Identification of Environmental Pseudomonas Isolates Using the rpoD Gene.</title>
        <authorList>
            <consortium name="The Broad Institute Genome Sequencing Platform"/>
            <person name="Girard L."/>
            <person name="Lood C."/>
            <person name="Rokni-Zadeh H."/>
            <person name="van Noort V."/>
            <person name="Lavigne R."/>
            <person name="De Mot R."/>
        </authorList>
    </citation>
    <scope>NUCLEOTIDE SEQUENCE [LARGE SCALE GENOMIC DNA]</scope>
    <source>
        <strain evidence="6 7">RW8P3</strain>
    </source>
</reference>
<dbReference type="SUPFAM" id="SSF53187">
    <property type="entry name" value="Zn-dependent exopeptidases"/>
    <property type="match status" value="1"/>
</dbReference>
<organism evidence="6 7">
    <name type="scientific">Pseudomonas vanderleydeniana</name>
    <dbReference type="NCBI Taxonomy" id="2745495"/>
    <lineage>
        <taxon>Bacteria</taxon>
        <taxon>Pseudomonadati</taxon>
        <taxon>Pseudomonadota</taxon>
        <taxon>Gammaproteobacteria</taxon>
        <taxon>Pseudomonadales</taxon>
        <taxon>Pseudomonadaceae</taxon>
        <taxon>Pseudomonas</taxon>
    </lineage>
</organism>
<feature type="domain" description="Succinylglutamate desuccinylase/Aspartoacylase catalytic" evidence="5">
    <location>
        <begin position="32"/>
        <end position="136"/>
    </location>
</feature>
<dbReference type="Pfam" id="PF24827">
    <property type="entry name" value="AstE_AspA_cat"/>
    <property type="match status" value="2"/>
</dbReference>
<dbReference type="GO" id="GO:0016788">
    <property type="term" value="F:hydrolase activity, acting on ester bonds"/>
    <property type="evidence" value="ECO:0007669"/>
    <property type="project" value="InterPro"/>
</dbReference>
<dbReference type="EMBL" id="CP077093">
    <property type="protein sequence ID" value="QXI26374.1"/>
    <property type="molecule type" value="Genomic_DNA"/>
</dbReference>
<dbReference type="InterPro" id="IPR053138">
    <property type="entry name" value="N-alpha-Ac-DABA_deacetylase"/>
</dbReference>
<gene>
    <name evidence="6" type="ORF">HU752_020800</name>
</gene>
<dbReference type="Proteomes" id="UP000634530">
    <property type="component" value="Chromosome"/>
</dbReference>
<evidence type="ECO:0000256" key="3">
    <source>
        <dbReference type="ARBA" id="ARBA00022801"/>
    </source>
</evidence>
<feature type="domain" description="Succinylglutamate desuccinylase/Aspartoacylase catalytic" evidence="5">
    <location>
        <begin position="156"/>
        <end position="264"/>
    </location>
</feature>
<dbReference type="AlphaFoldDB" id="A0A9E6PH18"/>